<evidence type="ECO:0000256" key="1">
    <source>
        <dbReference type="ARBA" id="ARBA00023015"/>
    </source>
</evidence>
<gene>
    <name evidence="5" type="ORF">EYS09_35605</name>
</gene>
<dbReference type="InterPro" id="IPR051011">
    <property type="entry name" value="Metal_resp_trans_reg"/>
</dbReference>
<dbReference type="InterPro" id="IPR001845">
    <property type="entry name" value="HTH_ArsR_DNA-bd_dom"/>
</dbReference>
<dbReference type="InterPro" id="IPR036390">
    <property type="entry name" value="WH_DNA-bd_sf"/>
</dbReference>
<organism evidence="5 6">
    <name type="scientific">Streptomyces kasugaensis</name>
    <dbReference type="NCBI Taxonomy" id="1946"/>
    <lineage>
        <taxon>Bacteria</taxon>
        <taxon>Bacillati</taxon>
        <taxon>Actinomycetota</taxon>
        <taxon>Actinomycetes</taxon>
        <taxon>Kitasatosporales</taxon>
        <taxon>Streptomycetaceae</taxon>
        <taxon>Streptomyces</taxon>
    </lineage>
</organism>
<name>A0A4V2JHL0_STRKA</name>
<keyword evidence="6" id="KW-1185">Reference proteome</keyword>
<keyword evidence="1" id="KW-0805">Transcription regulation</keyword>
<dbReference type="PANTHER" id="PTHR43132">
    <property type="entry name" value="ARSENICAL RESISTANCE OPERON REPRESSOR ARSR-RELATED"/>
    <property type="match status" value="1"/>
</dbReference>
<dbReference type="SUPFAM" id="SSF46785">
    <property type="entry name" value="Winged helix' DNA-binding domain"/>
    <property type="match status" value="1"/>
</dbReference>
<dbReference type="InterPro" id="IPR036388">
    <property type="entry name" value="WH-like_DNA-bd_sf"/>
</dbReference>
<dbReference type="SMART" id="SM00418">
    <property type="entry name" value="HTH_ARSR"/>
    <property type="match status" value="1"/>
</dbReference>
<keyword evidence="3" id="KW-0804">Transcription</keyword>
<proteinExistence type="predicted"/>
<dbReference type="Pfam" id="PF12840">
    <property type="entry name" value="HTH_20"/>
    <property type="match status" value="1"/>
</dbReference>
<dbReference type="GO" id="GO:0003677">
    <property type="term" value="F:DNA binding"/>
    <property type="evidence" value="ECO:0007669"/>
    <property type="project" value="UniProtKB-KW"/>
</dbReference>
<evidence type="ECO:0000259" key="4">
    <source>
        <dbReference type="PROSITE" id="PS50987"/>
    </source>
</evidence>
<dbReference type="RefSeq" id="WP_131126308.1">
    <property type="nucleotide sequence ID" value="NZ_SIXH01000625.1"/>
</dbReference>
<dbReference type="InterPro" id="IPR011991">
    <property type="entry name" value="ArsR-like_HTH"/>
</dbReference>
<dbReference type="Gene3D" id="1.10.10.10">
    <property type="entry name" value="Winged helix-like DNA-binding domain superfamily/Winged helix DNA-binding domain"/>
    <property type="match status" value="1"/>
</dbReference>
<sequence length="202" mass="22359">MSDRMGGPKRQDPEAEVALDAKGLRALAHPVRVQLVELLRTYGPSTATRLAARLGITSGNASYHLRQLGAAGLVKEDTERGNARERWWSSAHKLTSFDDAELPAQEPEATMVYLRSVAAGYTLRTQRALDEFPAMPPEWRDALHLGNSLLRLTPEEAKALQEELNSLIARYRQDDPADTVELPEGTGRVLLISQILPEPEAR</sequence>
<comment type="caution">
    <text evidence="5">The sequence shown here is derived from an EMBL/GenBank/DDBJ whole genome shotgun (WGS) entry which is preliminary data.</text>
</comment>
<protein>
    <submittedName>
        <fullName evidence="5">ArsR family transcriptional regulator</fullName>
    </submittedName>
</protein>
<dbReference type="CDD" id="cd00090">
    <property type="entry name" value="HTH_ARSR"/>
    <property type="match status" value="1"/>
</dbReference>
<dbReference type="Proteomes" id="UP000292452">
    <property type="component" value="Unassembled WGS sequence"/>
</dbReference>
<dbReference type="PROSITE" id="PS50987">
    <property type="entry name" value="HTH_ARSR_2"/>
    <property type="match status" value="1"/>
</dbReference>
<dbReference type="AlphaFoldDB" id="A0A4V2JHL0"/>
<evidence type="ECO:0000256" key="2">
    <source>
        <dbReference type="ARBA" id="ARBA00023125"/>
    </source>
</evidence>
<dbReference type="EMBL" id="SIXH01000625">
    <property type="protein sequence ID" value="TBO54991.1"/>
    <property type="molecule type" value="Genomic_DNA"/>
</dbReference>
<reference evidence="5 6" key="1">
    <citation type="submission" date="2019-02" db="EMBL/GenBank/DDBJ databases">
        <title>Draft Genome Sequence of Streptomyces sp. AM-2504, identified by 16S rRNA comparative analysis as a Streptomyces Kasugaensis strain.</title>
        <authorList>
            <person name="Napolioni V."/>
            <person name="Giuliodori A.M."/>
            <person name="Spurio R."/>
            <person name="Fabbretti A."/>
        </authorList>
    </citation>
    <scope>NUCLEOTIDE SEQUENCE [LARGE SCALE GENOMIC DNA]</scope>
    <source>
        <strain evidence="5 6">AM-2504</strain>
    </source>
</reference>
<feature type="domain" description="HTH arsR-type" evidence="4">
    <location>
        <begin position="12"/>
        <end position="108"/>
    </location>
</feature>
<evidence type="ECO:0000313" key="6">
    <source>
        <dbReference type="Proteomes" id="UP000292452"/>
    </source>
</evidence>
<keyword evidence="2" id="KW-0238">DNA-binding</keyword>
<dbReference type="PANTHER" id="PTHR43132:SF2">
    <property type="entry name" value="ARSENICAL RESISTANCE OPERON REPRESSOR ARSR-RELATED"/>
    <property type="match status" value="1"/>
</dbReference>
<evidence type="ECO:0000313" key="5">
    <source>
        <dbReference type="EMBL" id="TBO54991.1"/>
    </source>
</evidence>
<accession>A0A4V2JHL0</accession>
<dbReference type="GO" id="GO:0003700">
    <property type="term" value="F:DNA-binding transcription factor activity"/>
    <property type="evidence" value="ECO:0007669"/>
    <property type="project" value="InterPro"/>
</dbReference>
<evidence type="ECO:0000256" key="3">
    <source>
        <dbReference type="ARBA" id="ARBA00023163"/>
    </source>
</evidence>